<dbReference type="PROSITE" id="PS50003">
    <property type="entry name" value="PH_DOMAIN"/>
    <property type="match status" value="1"/>
</dbReference>
<dbReference type="SUPFAM" id="SSF50729">
    <property type="entry name" value="PH domain-like"/>
    <property type="match status" value="1"/>
</dbReference>
<dbReference type="InterPro" id="IPR001849">
    <property type="entry name" value="PH_domain"/>
</dbReference>
<dbReference type="InterPro" id="IPR011993">
    <property type="entry name" value="PH-like_dom_sf"/>
</dbReference>
<evidence type="ECO:0000313" key="6">
    <source>
        <dbReference type="Proteomes" id="UP001163046"/>
    </source>
</evidence>
<keyword evidence="2" id="KW-0175">Coiled coil</keyword>
<evidence type="ECO:0000313" key="5">
    <source>
        <dbReference type="EMBL" id="KAJ7357468.1"/>
    </source>
</evidence>
<evidence type="ECO:0000256" key="3">
    <source>
        <dbReference type="SAM" id="MobiDB-lite"/>
    </source>
</evidence>
<feature type="compositionally biased region" description="Basic and acidic residues" evidence="3">
    <location>
        <begin position="538"/>
        <end position="547"/>
    </location>
</feature>
<sequence>MLMKKLPKLPQQVQHLETLLAVKDETVTQLQAELENEKQRRIIREREVEDKTAHIKTWMHKKISEYEVKLEDVNKENEQLKSSHKQAMEMVREIEVKFNFSQDQVVRLSSELVDVQSQCGDYYVLEPETDQGESGFQSFQTEEVRSQSPLNLSSSLDDITPMPMSPDDLAQAPVDDIDDSRTLISDQPVEITIKRTSSGKSKSKIPRYIGSSEDPRAAQISYYMSLKRGLKSPGSSEAKFFIQVQDSHNPYMQLMPSEKLSRKKHFDSQSTVDSELEDSAFETYLQPCDDQVVDGHGFHAQLGKLVTLHLENRSLAPSVARTEQDSLSDSRSSVGSFTEPSVTPNPIYQTLEQELDSAEQELDSVRTCLDSVTESQASVDSGVPLSPPPPPVPPRFEPENVVPPPVPPVPKTNQRELPQEVVRMEANFTSYLAETELQNDGAPQVSKDVAAALLQGGIQSWMWNDNSAGSDSPPFGTLESPTKDLNMLTEQTCPVYTTLKGRASQLRNTPFSGESTDSSDNDSSVGDYCTPPDELSAGEEHSEIQERTDKVLEETTQVLKTCATYTTVSLKKEDQRKEGYLTKLGGRVKNWKKRWFVLAMESSTTTRQRMI</sequence>
<evidence type="ECO:0000256" key="2">
    <source>
        <dbReference type="SAM" id="Coils"/>
    </source>
</evidence>
<keyword evidence="6" id="KW-1185">Reference proteome</keyword>
<feature type="region of interest" description="Disordered" evidence="3">
    <location>
        <begin position="318"/>
        <end position="345"/>
    </location>
</feature>
<dbReference type="AlphaFoldDB" id="A0A9X0CLD9"/>
<feature type="compositionally biased region" description="Pro residues" evidence="3">
    <location>
        <begin position="385"/>
        <end position="396"/>
    </location>
</feature>
<accession>A0A9X0CLD9</accession>
<reference evidence="5" key="1">
    <citation type="submission" date="2023-01" db="EMBL/GenBank/DDBJ databases">
        <title>Genome assembly of the deep-sea coral Lophelia pertusa.</title>
        <authorList>
            <person name="Herrera S."/>
            <person name="Cordes E."/>
        </authorList>
    </citation>
    <scope>NUCLEOTIDE SEQUENCE</scope>
    <source>
        <strain evidence="5">USNM1676648</strain>
        <tissue evidence="5">Polyp</tissue>
    </source>
</reference>
<proteinExistence type="predicted"/>
<comment type="caution">
    <text evidence="5">The sequence shown here is derived from an EMBL/GenBank/DDBJ whole genome shotgun (WGS) entry which is preliminary data.</text>
</comment>
<dbReference type="EMBL" id="MU827321">
    <property type="protein sequence ID" value="KAJ7357468.1"/>
    <property type="molecule type" value="Genomic_DNA"/>
</dbReference>
<evidence type="ECO:0000259" key="4">
    <source>
        <dbReference type="PROSITE" id="PS50003"/>
    </source>
</evidence>
<dbReference type="PANTHER" id="PTHR22903:SF8">
    <property type="entry name" value="MAX-1A"/>
    <property type="match status" value="1"/>
</dbReference>
<feature type="compositionally biased region" description="Polar residues" evidence="3">
    <location>
        <begin position="505"/>
        <end position="524"/>
    </location>
</feature>
<protein>
    <submittedName>
        <fullName evidence="5">Pleckstrin y domain-containing H member 2</fullName>
    </submittedName>
</protein>
<feature type="region of interest" description="Disordered" evidence="3">
    <location>
        <begin position="504"/>
        <end position="547"/>
    </location>
</feature>
<gene>
    <name evidence="5" type="primary">PLEKHH2_5</name>
    <name evidence="5" type="ORF">OS493_024984</name>
</gene>
<dbReference type="PANTHER" id="PTHR22903">
    <property type="entry name" value="PLEKHH PROTEIN"/>
    <property type="match status" value="1"/>
</dbReference>
<evidence type="ECO:0000256" key="1">
    <source>
        <dbReference type="ARBA" id="ARBA00022737"/>
    </source>
</evidence>
<feature type="domain" description="PH" evidence="4">
    <location>
        <begin position="574"/>
        <end position="611"/>
    </location>
</feature>
<dbReference type="OrthoDB" id="5985316at2759"/>
<dbReference type="Gene3D" id="2.30.29.30">
    <property type="entry name" value="Pleckstrin-homology domain (PH domain)/Phosphotyrosine-binding domain (PTB)"/>
    <property type="match status" value="1"/>
</dbReference>
<organism evidence="5 6">
    <name type="scientific">Desmophyllum pertusum</name>
    <dbReference type="NCBI Taxonomy" id="174260"/>
    <lineage>
        <taxon>Eukaryota</taxon>
        <taxon>Metazoa</taxon>
        <taxon>Cnidaria</taxon>
        <taxon>Anthozoa</taxon>
        <taxon>Hexacorallia</taxon>
        <taxon>Scleractinia</taxon>
        <taxon>Caryophylliina</taxon>
        <taxon>Caryophylliidae</taxon>
        <taxon>Desmophyllum</taxon>
    </lineage>
</organism>
<feature type="compositionally biased region" description="Low complexity" evidence="3">
    <location>
        <begin position="327"/>
        <end position="336"/>
    </location>
</feature>
<keyword evidence="1" id="KW-0677">Repeat</keyword>
<dbReference type="Proteomes" id="UP001163046">
    <property type="component" value="Unassembled WGS sequence"/>
</dbReference>
<name>A0A9X0CLD9_9CNID</name>
<feature type="region of interest" description="Disordered" evidence="3">
    <location>
        <begin position="372"/>
        <end position="396"/>
    </location>
</feature>
<feature type="coiled-coil region" evidence="2">
    <location>
        <begin position="20"/>
        <end position="97"/>
    </location>
</feature>